<reference evidence="1" key="1">
    <citation type="journal article" date="2015" name="Nature">
        <title>Complex archaea that bridge the gap between prokaryotes and eukaryotes.</title>
        <authorList>
            <person name="Spang A."/>
            <person name="Saw J.H."/>
            <person name="Jorgensen S.L."/>
            <person name="Zaremba-Niedzwiedzka K."/>
            <person name="Martijn J."/>
            <person name="Lind A.E."/>
            <person name="van Eijk R."/>
            <person name="Schleper C."/>
            <person name="Guy L."/>
            <person name="Ettema T.J."/>
        </authorList>
    </citation>
    <scope>NUCLEOTIDE SEQUENCE</scope>
</reference>
<organism evidence="1">
    <name type="scientific">marine sediment metagenome</name>
    <dbReference type="NCBI Taxonomy" id="412755"/>
    <lineage>
        <taxon>unclassified sequences</taxon>
        <taxon>metagenomes</taxon>
        <taxon>ecological metagenomes</taxon>
    </lineage>
</organism>
<sequence>MKGGVAYGYQAEAETDQSSQGQSSETGCAAAQRAGEAVMGINTEIYDLMKPYLDTRPTLVLMGEQFMRRGMLKRFRGAHKIATRFIRAAHGCSVTSIDLNSNHGAVRYDLGKPMPDSWEGVFTMLYNGGTAEHVGSQWEFFRNCHVLMKNGSIMVHVVPLTGSWAGHSPWLYTRAFLPQLAQRNGYQVVDELFFSRGINEAMCMVFRHDGLLYNGIPYDQVKHA</sequence>
<dbReference type="InterPro" id="IPR029063">
    <property type="entry name" value="SAM-dependent_MTases_sf"/>
</dbReference>
<gene>
    <name evidence="1" type="ORF">LCGC14_0790940</name>
</gene>
<proteinExistence type="predicted"/>
<accession>A0A0F9QCC4</accession>
<dbReference type="EMBL" id="LAZR01002089">
    <property type="protein sequence ID" value="KKN34712.1"/>
    <property type="molecule type" value="Genomic_DNA"/>
</dbReference>
<dbReference type="SUPFAM" id="SSF53335">
    <property type="entry name" value="S-adenosyl-L-methionine-dependent methyltransferases"/>
    <property type="match status" value="1"/>
</dbReference>
<dbReference type="AlphaFoldDB" id="A0A0F9QCC4"/>
<protein>
    <recommendedName>
        <fullName evidence="2">Methyltransferase type 11 domain-containing protein</fullName>
    </recommendedName>
</protein>
<dbReference type="Gene3D" id="3.40.50.150">
    <property type="entry name" value="Vaccinia Virus protein VP39"/>
    <property type="match status" value="1"/>
</dbReference>
<evidence type="ECO:0008006" key="2">
    <source>
        <dbReference type="Google" id="ProtNLM"/>
    </source>
</evidence>
<comment type="caution">
    <text evidence="1">The sequence shown here is derived from an EMBL/GenBank/DDBJ whole genome shotgun (WGS) entry which is preliminary data.</text>
</comment>
<name>A0A0F9QCC4_9ZZZZ</name>
<evidence type="ECO:0000313" key="1">
    <source>
        <dbReference type="EMBL" id="KKN34712.1"/>
    </source>
</evidence>